<dbReference type="RefSeq" id="WP_044198270.1">
    <property type="nucleotide sequence ID" value="NZ_JMCB01000024.1"/>
</dbReference>
<dbReference type="InterPro" id="IPR020843">
    <property type="entry name" value="ER"/>
</dbReference>
<evidence type="ECO:0000256" key="2">
    <source>
        <dbReference type="ARBA" id="ARBA00008072"/>
    </source>
</evidence>
<dbReference type="Pfam" id="PF08240">
    <property type="entry name" value="ADH_N"/>
    <property type="match status" value="1"/>
</dbReference>
<evidence type="ECO:0000313" key="10">
    <source>
        <dbReference type="EMBL" id="KFE62003.1"/>
    </source>
</evidence>
<dbReference type="PATRIC" id="fig|394096.3.peg.8179"/>
<dbReference type="InterPro" id="IPR036291">
    <property type="entry name" value="NAD(P)-bd_dom_sf"/>
</dbReference>
<keyword evidence="4 8" id="KW-0862">Zinc</keyword>
<feature type="domain" description="Enoyl reductase (ER)" evidence="9">
    <location>
        <begin position="7"/>
        <end position="332"/>
    </location>
</feature>
<dbReference type="InterPro" id="IPR013154">
    <property type="entry name" value="ADH-like_N"/>
</dbReference>
<accession>A0A085W2U0</accession>
<keyword evidence="3 8" id="KW-0479">Metal-binding</keyword>
<dbReference type="InterPro" id="IPR011032">
    <property type="entry name" value="GroES-like_sf"/>
</dbReference>
<dbReference type="AlphaFoldDB" id="A0A085W2U0"/>
<dbReference type="InterPro" id="IPR047109">
    <property type="entry name" value="CAD-like"/>
</dbReference>
<dbReference type="PROSITE" id="PS00065">
    <property type="entry name" value="D_2_HYDROXYACID_DH_1"/>
    <property type="match status" value="1"/>
</dbReference>
<evidence type="ECO:0000256" key="6">
    <source>
        <dbReference type="ARBA" id="ARBA00023002"/>
    </source>
</evidence>
<sequence length="336" mass="35947">MTIKAFAALGKGKPLEPFSFDPKPLAAHEVEVKISHCGVCHSDLHLVKDDWGMSSFPLVPGHEVIGTVHQVGSGVTQLKPGQRVGIGWQSDSCGECEWCSRGEENLCVRAAPTCVGRHGGFAEFIRVNSHFAIPVPDNLSSESAAPLLCGGITVFSPMRAQQLGPQHRVGIIGIGGLGHMALQFARAFGSEVTAFSTSADKEAEAKRMGAHHFVATQNPEAIKKLASSFDFILSTVNADLPWLDYVSALRPYGNLCFVGAPPSNLSVPVFSLISGNKRISASNTGNTAGLREMLQVAARHGVKAQTERFPLDQVNQAISRVARNEVRYRAVLEIGA</sequence>
<name>A0A085W2U0_9BACT</name>
<dbReference type="FunFam" id="3.90.180.10:FF:000018">
    <property type="entry name" value="NAD(P)-dependent alcohol dehydrogenase"/>
    <property type="match status" value="1"/>
</dbReference>
<dbReference type="InterPro" id="IPR029752">
    <property type="entry name" value="D-isomer_DH_CS1"/>
</dbReference>
<dbReference type="CDD" id="cd05283">
    <property type="entry name" value="CAD1"/>
    <property type="match status" value="1"/>
</dbReference>
<dbReference type="SUPFAM" id="SSF50129">
    <property type="entry name" value="GroES-like"/>
    <property type="match status" value="1"/>
</dbReference>
<keyword evidence="11" id="KW-1185">Reference proteome</keyword>
<evidence type="ECO:0000256" key="7">
    <source>
        <dbReference type="ARBA" id="ARBA00024074"/>
    </source>
</evidence>
<protein>
    <recommendedName>
        <fullName evidence="7">alcohol dehydrogenase (NADP(+))</fullName>
        <ecNumber evidence="7">1.1.1.2</ecNumber>
    </recommendedName>
</protein>
<dbReference type="InterPro" id="IPR002328">
    <property type="entry name" value="ADH_Zn_CS"/>
</dbReference>
<comment type="caution">
    <text evidence="10">The sequence shown here is derived from an EMBL/GenBank/DDBJ whole genome shotgun (WGS) entry which is preliminary data.</text>
</comment>
<dbReference type="OrthoDB" id="9809185at2"/>
<dbReference type="STRING" id="394096.DB31_4446"/>
<keyword evidence="6" id="KW-0560">Oxidoreductase</keyword>
<gene>
    <name evidence="10" type="ORF">DB31_4446</name>
</gene>
<evidence type="ECO:0000256" key="3">
    <source>
        <dbReference type="ARBA" id="ARBA00022723"/>
    </source>
</evidence>
<dbReference type="PANTHER" id="PTHR42683">
    <property type="entry name" value="ALDEHYDE REDUCTASE"/>
    <property type="match status" value="1"/>
</dbReference>
<evidence type="ECO:0000313" key="11">
    <source>
        <dbReference type="Proteomes" id="UP000028725"/>
    </source>
</evidence>
<keyword evidence="5" id="KW-0521">NADP</keyword>
<dbReference type="GO" id="GO:0008270">
    <property type="term" value="F:zinc ion binding"/>
    <property type="evidence" value="ECO:0007669"/>
    <property type="project" value="InterPro"/>
</dbReference>
<reference evidence="10 11" key="1">
    <citation type="submission" date="2014-04" db="EMBL/GenBank/DDBJ databases">
        <title>Genome assembly of Hyalangium minutum DSM 14724.</title>
        <authorList>
            <person name="Sharma G."/>
            <person name="Subramanian S."/>
        </authorList>
    </citation>
    <scope>NUCLEOTIDE SEQUENCE [LARGE SCALE GENOMIC DNA]</scope>
    <source>
        <strain evidence="10 11">DSM 14724</strain>
    </source>
</reference>
<dbReference type="GO" id="GO:0008106">
    <property type="term" value="F:alcohol dehydrogenase (NADP+) activity"/>
    <property type="evidence" value="ECO:0007669"/>
    <property type="project" value="UniProtKB-EC"/>
</dbReference>
<evidence type="ECO:0000256" key="8">
    <source>
        <dbReference type="RuleBase" id="RU361277"/>
    </source>
</evidence>
<dbReference type="Gene3D" id="3.40.50.720">
    <property type="entry name" value="NAD(P)-binding Rossmann-like Domain"/>
    <property type="match status" value="1"/>
</dbReference>
<dbReference type="SMART" id="SM00829">
    <property type="entry name" value="PKS_ER"/>
    <property type="match status" value="1"/>
</dbReference>
<evidence type="ECO:0000256" key="5">
    <source>
        <dbReference type="ARBA" id="ARBA00022857"/>
    </source>
</evidence>
<evidence type="ECO:0000259" key="9">
    <source>
        <dbReference type="SMART" id="SM00829"/>
    </source>
</evidence>
<evidence type="ECO:0000256" key="1">
    <source>
        <dbReference type="ARBA" id="ARBA00001947"/>
    </source>
</evidence>
<evidence type="ECO:0000256" key="4">
    <source>
        <dbReference type="ARBA" id="ARBA00022833"/>
    </source>
</evidence>
<comment type="similarity">
    <text evidence="2 8">Belongs to the zinc-containing alcohol dehydrogenase family.</text>
</comment>
<dbReference type="FunFam" id="3.40.50.720:FF:000022">
    <property type="entry name" value="Cinnamyl alcohol dehydrogenase"/>
    <property type="match status" value="1"/>
</dbReference>
<dbReference type="InterPro" id="IPR013149">
    <property type="entry name" value="ADH-like_C"/>
</dbReference>
<dbReference type="Pfam" id="PF00107">
    <property type="entry name" value="ADH_zinc_N"/>
    <property type="match status" value="1"/>
</dbReference>
<dbReference type="Proteomes" id="UP000028725">
    <property type="component" value="Unassembled WGS sequence"/>
</dbReference>
<dbReference type="EC" id="1.1.1.2" evidence="7"/>
<dbReference type="EMBL" id="JMCB01000024">
    <property type="protein sequence ID" value="KFE62003.1"/>
    <property type="molecule type" value="Genomic_DNA"/>
</dbReference>
<organism evidence="10 11">
    <name type="scientific">Hyalangium minutum</name>
    <dbReference type="NCBI Taxonomy" id="394096"/>
    <lineage>
        <taxon>Bacteria</taxon>
        <taxon>Pseudomonadati</taxon>
        <taxon>Myxococcota</taxon>
        <taxon>Myxococcia</taxon>
        <taxon>Myxococcales</taxon>
        <taxon>Cystobacterineae</taxon>
        <taxon>Archangiaceae</taxon>
        <taxon>Hyalangium</taxon>
    </lineage>
</organism>
<dbReference type="PROSITE" id="PS00059">
    <property type="entry name" value="ADH_ZINC"/>
    <property type="match status" value="1"/>
</dbReference>
<comment type="cofactor">
    <cofactor evidence="1 8">
        <name>Zn(2+)</name>
        <dbReference type="ChEBI" id="CHEBI:29105"/>
    </cofactor>
</comment>
<proteinExistence type="inferred from homology"/>
<dbReference type="Gene3D" id="3.90.180.10">
    <property type="entry name" value="Medium-chain alcohol dehydrogenases, catalytic domain"/>
    <property type="match status" value="1"/>
</dbReference>
<dbReference type="SUPFAM" id="SSF51735">
    <property type="entry name" value="NAD(P)-binding Rossmann-fold domains"/>
    <property type="match status" value="1"/>
</dbReference>